<evidence type="ECO:0000256" key="1">
    <source>
        <dbReference type="SAM" id="Coils"/>
    </source>
</evidence>
<organism evidence="3 4">
    <name type="scientific">Chytriomyces confervae</name>
    <dbReference type="NCBI Taxonomy" id="246404"/>
    <lineage>
        <taxon>Eukaryota</taxon>
        <taxon>Fungi</taxon>
        <taxon>Fungi incertae sedis</taxon>
        <taxon>Chytridiomycota</taxon>
        <taxon>Chytridiomycota incertae sedis</taxon>
        <taxon>Chytridiomycetes</taxon>
        <taxon>Chytridiales</taxon>
        <taxon>Chytriomycetaceae</taxon>
        <taxon>Chytriomyces</taxon>
    </lineage>
</organism>
<reference evidence="3 4" key="1">
    <citation type="journal article" date="2019" name="Sci. Rep.">
        <title>Comparative genomics of chytrid fungi reveal insights into the obligate biotrophic and pathogenic lifestyle of Synchytrium endobioticum.</title>
        <authorList>
            <person name="van de Vossenberg B.T.L.H."/>
            <person name="Warris S."/>
            <person name="Nguyen H.D.T."/>
            <person name="van Gent-Pelzer M.P.E."/>
            <person name="Joly D.L."/>
            <person name="van de Geest H.C."/>
            <person name="Bonants P.J.M."/>
            <person name="Smith D.S."/>
            <person name="Levesque C.A."/>
            <person name="van der Lee T.A.J."/>
        </authorList>
    </citation>
    <scope>NUCLEOTIDE SEQUENCE [LARGE SCALE GENOMIC DNA]</scope>
    <source>
        <strain evidence="3 4">CBS 675.73</strain>
    </source>
</reference>
<evidence type="ECO:0000259" key="2">
    <source>
        <dbReference type="PROSITE" id="PS00036"/>
    </source>
</evidence>
<dbReference type="InterPro" id="IPR004827">
    <property type="entry name" value="bZIP"/>
</dbReference>
<dbReference type="OrthoDB" id="2593073at2759"/>
<sequence>MNFNHTSEADKKALANRAAQKAFRERKKQHMKDLERQVVELSQICRMQGSTRSSGSSSSACNNCYMHQKQAQDDMERIMNLEQALANMQKQNSLLRSLVANTESSRDTVPSHQTQANSAVSLGQQSLLGGRSAGRSRFHSFSGVPTTVPTGFQSLYQSSNTYEPSMLSISRSSSFIDLQGPGTSTSIATLSNALENELLRPSFTGSLEPSLLASAGSSIEDSLLSGNHGCLETGGNGMENSIMGGSSDSLLASPEMGFATLNFPTKTYTNKNAFPSLGNASVVDGKFMASLLPSPVSSTTNTPTIGFVDYAGLLNTMQQQQQQQHQQFQGGLALDMTM</sequence>
<dbReference type="CDD" id="cd14688">
    <property type="entry name" value="bZIP_YAP"/>
    <property type="match status" value="1"/>
</dbReference>
<evidence type="ECO:0000313" key="4">
    <source>
        <dbReference type="Proteomes" id="UP000320333"/>
    </source>
</evidence>
<comment type="caution">
    <text evidence="3">The sequence shown here is derived from an EMBL/GenBank/DDBJ whole genome shotgun (WGS) entry which is preliminary data.</text>
</comment>
<dbReference type="SUPFAM" id="SSF57959">
    <property type="entry name" value="Leucine zipper domain"/>
    <property type="match status" value="1"/>
</dbReference>
<dbReference type="Proteomes" id="UP000320333">
    <property type="component" value="Unassembled WGS sequence"/>
</dbReference>
<dbReference type="GO" id="GO:0003700">
    <property type="term" value="F:DNA-binding transcription factor activity"/>
    <property type="evidence" value="ECO:0007669"/>
    <property type="project" value="InterPro"/>
</dbReference>
<dbReference type="InterPro" id="IPR046347">
    <property type="entry name" value="bZIP_sf"/>
</dbReference>
<accession>A0A507FP34</accession>
<dbReference type="EMBL" id="QEAP01000010">
    <property type="protein sequence ID" value="TPX78023.1"/>
    <property type="molecule type" value="Genomic_DNA"/>
</dbReference>
<evidence type="ECO:0000313" key="3">
    <source>
        <dbReference type="EMBL" id="TPX78023.1"/>
    </source>
</evidence>
<keyword evidence="4" id="KW-1185">Reference proteome</keyword>
<dbReference type="PROSITE" id="PS00036">
    <property type="entry name" value="BZIP_BASIC"/>
    <property type="match status" value="1"/>
</dbReference>
<feature type="coiled-coil region" evidence="1">
    <location>
        <begin position="71"/>
        <end position="101"/>
    </location>
</feature>
<protein>
    <recommendedName>
        <fullName evidence="2">BZIP domain-containing protein</fullName>
    </recommendedName>
</protein>
<feature type="domain" description="BZIP" evidence="2">
    <location>
        <begin position="11"/>
        <end position="26"/>
    </location>
</feature>
<dbReference type="AlphaFoldDB" id="A0A507FP34"/>
<proteinExistence type="predicted"/>
<keyword evidence="1" id="KW-0175">Coiled coil</keyword>
<dbReference type="Gene3D" id="1.20.5.170">
    <property type="match status" value="1"/>
</dbReference>
<gene>
    <name evidence="3" type="ORF">CcCBS67573_g00661</name>
</gene>
<name>A0A507FP34_9FUNG</name>